<name>A0A1T0CPJ6_9GAMM</name>
<dbReference type="Gene3D" id="2.40.10.270">
    <property type="entry name" value="Bacteriophage SPP1 head-tail adaptor protein"/>
    <property type="match status" value="1"/>
</dbReference>
<accession>A0A1T0CPJ6</accession>
<dbReference type="InterPro" id="IPR038666">
    <property type="entry name" value="SSP1_head-tail_sf"/>
</dbReference>
<comment type="caution">
    <text evidence="1">The sequence shown here is derived from an EMBL/GenBank/DDBJ whole genome shotgun (WGS) entry which is preliminary data.</text>
</comment>
<keyword evidence="2" id="KW-1185">Reference proteome</keyword>
<dbReference type="OrthoDB" id="9883877at2"/>
<evidence type="ECO:0000313" key="1">
    <source>
        <dbReference type="EMBL" id="OOS24234.1"/>
    </source>
</evidence>
<dbReference type="Proteomes" id="UP000189800">
    <property type="component" value="Unassembled WGS sequence"/>
</dbReference>
<dbReference type="STRING" id="470453.B0680_05500"/>
<protein>
    <recommendedName>
        <fullName evidence="3">Phage head-tail adapter protein</fullName>
    </recommendedName>
</protein>
<evidence type="ECO:0000313" key="2">
    <source>
        <dbReference type="Proteomes" id="UP000189800"/>
    </source>
</evidence>
<reference evidence="1 2" key="1">
    <citation type="submission" date="2017-02" db="EMBL/GenBank/DDBJ databases">
        <title>Draft genome sequence of Moraxella pluranimalium CCUG 54913T type strain.</title>
        <authorList>
            <person name="Salva-Serra F."/>
            <person name="Engstrom-Jakobsson H."/>
            <person name="Thorell K."/>
            <person name="Jaen-Luchoro D."/>
            <person name="Gonzales-Siles L."/>
            <person name="Karlsson R."/>
            <person name="Yazdan S."/>
            <person name="Boulund F."/>
            <person name="Johnning A."/>
            <person name="Engstrand L."/>
            <person name="Kristiansson E."/>
            <person name="Moore E."/>
        </authorList>
    </citation>
    <scope>NUCLEOTIDE SEQUENCE [LARGE SCALE GENOMIC DNA]</scope>
    <source>
        <strain evidence="1 2">CCUG 54913</strain>
    </source>
</reference>
<organism evidence="1 2">
    <name type="scientific">Moraxella pluranimalium</name>
    <dbReference type="NCBI Taxonomy" id="470453"/>
    <lineage>
        <taxon>Bacteria</taxon>
        <taxon>Pseudomonadati</taxon>
        <taxon>Pseudomonadota</taxon>
        <taxon>Gammaproteobacteria</taxon>
        <taxon>Moraxellales</taxon>
        <taxon>Moraxellaceae</taxon>
        <taxon>Moraxella</taxon>
    </lineage>
</organism>
<dbReference type="AlphaFoldDB" id="A0A1T0CPJ6"/>
<dbReference type="RefSeq" id="WP_078254093.1">
    <property type="nucleotide sequence ID" value="NZ_MUYU01000012.1"/>
</dbReference>
<proteinExistence type="predicted"/>
<gene>
    <name evidence="1" type="ORF">B0680_05500</name>
</gene>
<sequence length="112" mass="12527">MARISRNQLKTPIHIIRAAPPTRSKTGAEIKGKTTAIPAFCELLPVSSRDFIEAKAQGTSIDAKMHLDYEMDIRHTDHIEVLDGSNMLYEVIGLMPVPQDNKKIIIAKAIYR</sequence>
<dbReference type="EMBL" id="MUYU01000012">
    <property type="protein sequence ID" value="OOS24234.1"/>
    <property type="molecule type" value="Genomic_DNA"/>
</dbReference>
<evidence type="ECO:0008006" key="3">
    <source>
        <dbReference type="Google" id="ProtNLM"/>
    </source>
</evidence>